<organism evidence="1 2">
    <name type="scientific">Streptomyces citrinus</name>
    <dbReference type="NCBI Taxonomy" id="3118173"/>
    <lineage>
        <taxon>Bacteria</taxon>
        <taxon>Bacillati</taxon>
        <taxon>Actinomycetota</taxon>
        <taxon>Actinomycetes</taxon>
        <taxon>Kitasatosporales</taxon>
        <taxon>Streptomycetaceae</taxon>
        <taxon>Streptomyces</taxon>
    </lineage>
</organism>
<evidence type="ECO:0000313" key="2">
    <source>
        <dbReference type="Proteomes" id="UP001432251"/>
    </source>
</evidence>
<dbReference type="EMBL" id="CP146022">
    <property type="protein sequence ID" value="WWQ68293.1"/>
    <property type="molecule type" value="Genomic_DNA"/>
</dbReference>
<accession>A0ACD5AR24</accession>
<dbReference type="Proteomes" id="UP001432251">
    <property type="component" value="Chromosome"/>
</dbReference>
<gene>
    <name evidence="1" type="ORF">V2W30_36485</name>
</gene>
<proteinExistence type="predicted"/>
<sequence length="97" mass="10532">MTAKEWAVRIHLIEEGDETCARAELTAPGSSKTVVGRGVSRRHPIDRPVPEIGDEFAVARALEDLALRVHDVAVDDVVELTGPIGPTPRTGTGRRWP</sequence>
<protein>
    <submittedName>
        <fullName evidence="1">DsRBD fold-containing protein</fullName>
    </submittedName>
</protein>
<keyword evidence="2" id="KW-1185">Reference proteome</keyword>
<evidence type="ECO:0000313" key="1">
    <source>
        <dbReference type="EMBL" id="WWQ68293.1"/>
    </source>
</evidence>
<reference evidence="1" key="1">
    <citation type="journal article" date="2025" name="Int. J. Syst. Evol. Microbiol.">
        <title>Streptomyces citrinus sp. nov., with yellow diffusible pigment.</title>
        <authorList>
            <person name="He Y."/>
            <person name="Yang E."/>
            <person name="Xu J."/>
            <person name="Sun Y."/>
            <person name="Sun L."/>
        </authorList>
    </citation>
    <scope>NUCLEOTIDE SEQUENCE</scope>
    <source>
        <strain evidence="1">Q6</strain>
    </source>
</reference>
<name>A0ACD5AR24_9ACTN</name>